<gene>
    <name evidence="1" type="ORF">VNO77_21131</name>
</gene>
<dbReference type="AlphaFoldDB" id="A0AAN9QLU0"/>
<dbReference type="Proteomes" id="UP001367508">
    <property type="component" value="Unassembled WGS sequence"/>
</dbReference>
<accession>A0AAN9QLU0</accession>
<evidence type="ECO:0000313" key="1">
    <source>
        <dbReference type="EMBL" id="KAK7340429.1"/>
    </source>
</evidence>
<name>A0AAN9QLU0_CANGL</name>
<keyword evidence="2" id="KW-1185">Reference proteome</keyword>
<protein>
    <submittedName>
        <fullName evidence="1">Uncharacterized protein</fullName>
    </submittedName>
</protein>
<reference evidence="1 2" key="1">
    <citation type="submission" date="2024-01" db="EMBL/GenBank/DDBJ databases">
        <title>The genomes of 5 underutilized Papilionoideae crops provide insights into root nodulation and disease resistanc.</title>
        <authorList>
            <person name="Jiang F."/>
        </authorList>
    </citation>
    <scope>NUCLEOTIDE SEQUENCE [LARGE SCALE GENOMIC DNA]</scope>
    <source>
        <strain evidence="1">LVBAO_FW01</strain>
        <tissue evidence="1">Leaves</tissue>
    </source>
</reference>
<dbReference type="EMBL" id="JAYMYQ010000004">
    <property type="protein sequence ID" value="KAK7340429.1"/>
    <property type="molecule type" value="Genomic_DNA"/>
</dbReference>
<evidence type="ECO:0000313" key="2">
    <source>
        <dbReference type="Proteomes" id="UP001367508"/>
    </source>
</evidence>
<organism evidence="1 2">
    <name type="scientific">Canavalia gladiata</name>
    <name type="common">Sword bean</name>
    <name type="synonym">Dolichos gladiatus</name>
    <dbReference type="NCBI Taxonomy" id="3824"/>
    <lineage>
        <taxon>Eukaryota</taxon>
        <taxon>Viridiplantae</taxon>
        <taxon>Streptophyta</taxon>
        <taxon>Embryophyta</taxon>
        <taxon>Tracheophyta</taxon>
        <taxon>Spermatophyta</taxon>
        <taxon>Magnoliopsida</taxon>
        <taxon>eudicotyledons</taxon>
        <taxon>Gunneridae</taxon>
        <taxon>Pentapetalae</taxon>
        <taxon>rosids</taxon>
        <taxon>fabids</taxon>
        <taxon>Fabales</taxon>
        <taxon>Fabaceae</taxon>
        <taxon>Papilionoideae</taxon>
        <taxon>50 kb inversion clade</taxon>
        <taxon>NPAAA clade</taxon>
        <taxon>indigoferoid/millettioid clade</taxon>
        <taxon>Phaseoleae</taxon>
        <taxon>Canavalia</taxon>
    </lineage>
</organism>
<comment type="caution">
    <text evidence="1">The sequence shown here is derived from an EMBL/GenBank/DDBJ whole genome shotgun (WGS) entry which is preliminary data.</text>
</comment>
<proteinExistence type="predicted"/>
<sequence length="66" mass="7206">MLLLSQQLYGYQTFMLNSSKILSHRMGILRECGGSHRRRYSAGGGAAGCAVIGFHLLSIGRHKSVL</sequence>